<evidence type="ECO:0000256" key="4">
    <source>
        <dbReference type="SAM" id="Phobius"/>
    </source>
</evidence>
<keyword evidence="2" id="KW-1003">Cell membrane</keyword>
<sequence length="531" mass="58453">MKFVTMRLGLILALSIATLVFLLTVTLTYTISQRSGASLEEEIGERLSMTSHQLVDKLDFYMWSRYQEVQLLQGLDALNDPDSSRALLDQVQTNIPAFSWMGVTDASGNVVASTNGILEGANIGARPVFLEAQTEPFIGDVHEAVLLAELLPNPSGEPLQFVDISVPLFRDGAFQGVLATHLSWEWGKEVLRHFDRTLHHQSGYTDLFVMSERDNLVLLGPDELVGKPLGLTLEDGWHVVTWPDGTDYLTGITKGEGYDDYSGLGWSVVVRQPVDVAFAPVASLERNILSFGLIAALVTAILGWLLASFITRPLQKITETAALMEQGKVKTFPHQSGIHEIESLASALESLVTSLTQAETERIHFETLANRDVLTGLANRTALRHYLNEAQTGQHEYVCFYIDLDGFKAINDTYGHASGDDVLIEIARRLNETSLDSAYPVRLSGDEFFLLFERNGRSHRAIARIGDDIITALSQPISFENGTARVGASIGAALWRSDTVPHTAIERADQALYRSKANGKNQITLDETLIA</sequence>
<keyword evidence="7" id="KW-0808">Transferase</keyword>
<proteinExistence type="predicted"/>
<accession>A0A377FVQ1</accession>
<dbReference type="InterPro" id="IPR003660">
    <property type="entry name" value="HAMP_dom"/>
</dbReference>
<dbReference type="STRING" id="1397694.GCA_000702585_02704"/>
<dbReference type="NCBIfam" id="TIGR00254">
    <property type="entry name" value="GGDEF"/>
    <property type="match status" value="1"/>
</dbReference>
<dbReference type="PANTHER" id="PTHR46663:SF2">
    <property type="entry name" value="GGDEF DOMAIN-CONTAINING PROTEIN"/>
    <property type="match status" value="1"/>
</dbReference>
<evidence type="ECO:0000256" key="2">
    <source>
        <dbReference type="ARBA" id="ARBA00022475"/>
    </source>
</evidence>
<dbReference type="InterPro" id="IPR052163">
    <property type="entry name" value="DGC-Regulatory_Protein"/>
</dbReference>
<dbReference type="CDD" id="cd01949">
    <property type="entry name" value="GGDEF"/>
    <property type="match status" value="1"/>
</dbReference>
<dbReference type="GO" id="GO:0007165">
    <property type="term" value="P:signal transduction"/>
    <property type="evidence" value="ECO:0007669"/>
    <property type="project" value="InterPro"/>
</dbReference>
<dbReference type="SMART" id="SM00267">
    <property type="entry name" value="GGDEF"/>
    <property type="match status" value="1"/>
</dbReference>
<dbReference type="SUPFAM" id="SSF55073">
    <property type="entry name" value="Nucleotide cyclase"/>
    <property type="match status" value="1"/>
</dbReference>
<dbReference type="PROSITE" id="PS50885">
    <property type="entry name" value="HAMP"/>
    <property type="match status" value="1"/>
</dbReference>
<dbReference type="OrthoDB" id="9759607at2"/>
<dbReference type="PANTHER" id="PTHR46663">
    <property type="entry name" value="DIGUANYLATE CYCLASE DGCT-RELATED"/>
    <property type="match status" value="1"/>
</dbReference>
<dbReference type="InterPro" id="IPR029787">
    <property type="entry name" value="Nucleotide_cyclase"/>
</dbReference>
<dbReference type="InterPro" id="IPR000160">
    <property type="entry name" value="GGDEF_dom"/>
</dbReference>
<evidence type="ECO:0000313" key="7">
    <source>
        <dbReference type="EMBL" id="STO08838.1"/>
    </source>
</evidence>
<evidence type="ECO:0000313" key="8">
    <source>
        <dbReference type="Proteomes" id="UP000254060"/>
    </source>
</evidence>
<dbReference type="Gene3D" id="3.30.70.270">
    <property type="match status" value="1"/>
</dbReference>
<keyword evidence="7" id="KW-0548">Nucleotidyltransferase</keyword>
<protein>
    <submittedName>
        <fullName evidence="7">Probable diguanylate cyclase YdaM</fullName>
        <ecNumber evidence="7">2.7.7.65</ecNumber>
    </submittedName>
</protein>
<feature type="domain" description="HAMP" evidence="5">
    <location>
        <begin position="308"/>
        <end position="360"/>
    </location>
</feature>
<dbReference type="Gene3D" id="3.30.450.20">
    <property type="entry name" value="PAS domain"/>
    <property type="match status" value="1"/>
</dbReference>
<dbReference type="EC" id="2.7.7.65" evidence="7"/>
<dbReference type="Gene3D" id="6.10.340.10">
    <property type="match status" value="1"/>
</dbReference>
<dbReference type="Proteomes" id="UP000254060">
    <property type="component" value="Unassembled WGS sequence"/>
</dbReference>
<dbReference type="AlphaFoldDB" id="A0A377FVQ1"/>
<gene>
    <name evidence="7" type="primary">ydaM_3</name>
    <name evidence="7" type="ORF">NCTC13163_02216</name>
</gene>
<evidence type="ECO:0000259" key="5">
    <source>
        <dbReference type="PROSITE" id="PS50885"/>
    </source>
</evidence>
<dbReference type="RefSeq" id="WP_029335731.1">
    <property type="nucleotide sequence ID" value="NZ_UGGP01000001.1"/>
</dbReference>
<keyword evidence="3 4" id="KW-0472">Membrane</keyword>
<organism evidence="7 8">
    <name type="scientific">Exiguobacterium aurantiacum</name>
    <dbReference type="NCBI Taxonomy" id="33987"/>
    <lineage>
        <taxon>Bacteria</taxon>
        <taxon>Bacillati</taxon>
        <taxon>Bacillota</taxon>
        <taxon>Bacilli</taxon>
        <taxon>Bacillales</taxon>
        <taxon>Bacillales Family XII. Incertae Sedis</taxon>
        <taxon>Exiguobacterium</taxon>
    </lineage>
</organism>
<evidence type="ECO:0000256" key="3">
    <source>
        <dbReference type="ARBA" id="ARBA00023136"/>
    </source>
</evidence>
<dbReference type="Pfam" id="PF00990">
    <property type="entry name" value="GGDEF"/>
    <property type="match status" value="1"/>
</dbReference>
<dbReference type="GO" id="GO:0005886">
    <property type="term" value="C:plasma membrane"/>
    <property type="evidence" value="ECO:0007669"/>
    <property type="project" value="UniProtKB-SubCell"/>
</dbReference>
<feature type="domain" description="GGDEF" evidence="6">
    <location>
        <begin position="395"/>
        <end position="528"/>
    </location>
</feature>
<dbReference type="InterPro" id="IPR043128">
    <property type="entry name" value="Rev_trsase/Diguanyl_cyclase"/>
</dbReference>
<comment type="subcellular location">
    <subcellularLocation>
        <location evidence="1">Cell membrane</location>
    </subcellularLocation>
</comment>
<dbReference type="GO" id="GO:0052621">
    <property type="term" value="F:diguanylate cyclase activity"/>
    <property type="evidence" value="ECO:0007669"/>
    <property type="project" value="UniProtKB-EC"/>
</dbReference>
<feature type="transmembrane region" description="Helical" evidence="4">
    <location>
        <begin position="288"/>
        <end position="307"/>
    </location>
</feature>
<keyword evidence="4" id="KW-0812">Transmembrane</keyword>
<evidence type="ECO:0000259" key="6">
    <source>
        <dbReference type="PROSITE" id="PS50887"/>
    </source>
</evidence>
<dbReference type="CDD" id="cd12914">
    <property type="entry name" value="PDC1_DGC_like"/>
    <property type="match status" value="1"/>
</dbReference>
<reference evidence="7 8" key="1">
    <citation type="submission" date="2018-06" db="EMBL/GenBank/DDBJ databases">
        <authorList>
            <consortium name="Pathogen Informatics"/>
            <person name="Doyle S."/>
        </authorList>
    </citation>
    <scope>NUCLEOTIDE SEQUENCE [LARGE SCALE GENOMIC DNA]</scope>
    <source>
        <strain evidence="7 8">NCTC13163</strain>
    </source>
</reference>
<evidence type="ECO:0000256" key="1">
    <source>
        <dbReference type="ARBA" id="ARBA00004236"/>
    </source>
</evidence>
<name>A0A377FVQ1_9BACL</name>
<dbReference type="EMBL" id="UGGP01000001">
    <property type="protein sequence ID" value="STO08838.1"/>
    <property type="molecule type" value="Genomic_DNA"/>
</dbReference>
<dbReference type="PROSITE" id="PS50887">
    <property type="entry name" value="GGDEF"/>
    <property type="match status" value="1"/>
</dbReference>
<keyword evidence="4" id="KW-1133">Transmembrane helix</keyword>